<name>A0ABW7UJ14_9ACTN</name>
<dbReference type="PROSITE" id="PS00086">
    <property type="entry name" value="CYTOCHROME_P450"/>
    <property type="match status" value="1"/>
</dbReference>
<keyword evidence="2" id="KW-0560">Oxidoreductase</keyword>
<keyword evidence="2" id="KW-0349">Heme</keyword>
<reference evidence="3 4" key="1">
    <citation type="submission" date="2024-10" db="EMBL/GenBank/DDBJ databases">
        <title>The Natural Products Discovery Center: Release of the First 8490 Sequenced Strains for Exploring Actinobacteria Biosynthetic Diversity.</title>
        <authorList>
            <person name="Kalkreuter E."/>
            <person name="Kautsar S.A."/>
            <person name="Yang D."/>
            <person name="Bader C.D."/>
            <person name="Teijaro C.N."/>
            <person name="Fluegel L."/>
            <person name="Davis C.M."/>
            <person name="Simpson J.R."/>
            <person name="Lauterbach L."/>
            <person name="Steele A.D."/>
            <person name="Gui C."/>
            <person name="Meng S."/>
            <person name="Li G."/>
            <person name="Viehrig K."/>
            <person name="Ye F."/>
            <person name="Su P."/>
            <person name="Kiefer A.F."/>
            <person name="Nichols A."/>
            <person name="Cepeda A.J."/>
            <person name="Yan W."/>
            <person name="Fan B."/>
            <person name="Jiang Y."/>
            <person name="Adhikari A."/>
            <person name="Zheng C.-J."/>
            <person name="Schuster L."/>
            <person name="Cowan T.M."/>
            <person name="Smanski M.J."/>
            <person name="Chevrette M.G."/>
            <person name="De Carvalho L.P.S."/>
            <person name="Shen B."/>
        </authorList>
    </citation>
    <scope>NUCLEOTIDE SEQUENCE [LARGE SCALE GENOMIC DNA]</scope>
    <source>
        <strain evidence="3 4">NPDC020327</strain>
    </source>
</reference>
<dbReference type="PRINTS" id="PR00359">
    <property type="entry name" value="BP450"/>
</dbReference>
<protein>
    <submittedName>
        <fullName evidence="3">Cytochrome P450</fullName>
    </submittedName>
</protein>
<dbReference type="PANTHER" id="PTHR46696">
    <property type="entry name" value="P450, PUTATIVE (EUROFUNG)-RELATED"/>
    <property type="match status" value="1"/>
</dbReference>
<dbReference type="InterPro" id="IPR017972">
    <property type="entry name" value="Cyt_P450_CS"/>
</dbReference>
<gene>
    <name evidence="3" type="ORF">ACH429_00720</name>
</gene>
<comment type="caution">
    <text evidence="3">The sequence shown here is derived from an EMBL/GenBank/DDBJ whole genome shotgun (WGS) entry which is preliminary data.</text>
</comment>
<dbReference type="EMBL" id="JBIRWE010000001">
    <property type="protein sequence ID" value="MFI1962664.1"/>
    <property type="molecule type" value="Genomic_DNA"/>
</dbReference>
<evidence type="ECO:0000313" key="3">
    <source>
        <dbReference type="EMBL" id="MFI1962664.1"/>
    </source>
</evidence>
<organism evidence="3 4">
    <name type="scientific">Streptomyces pathocidini</name>
    <dbReference type="NCBI Taxonomy" id="1650571"/>
    <lineage>
        <taxon>Bacteria</taxon>
        <taxon>Bacillati</taxon>
        <taxon>Actinomycetota</taxon>
        <taxon>Actinomycetes</taxon>
        <taxon>Kitasatosporales</taxon>
        <taxon>Streptomycetaceae</taxon>
        <taxon>Streptomyces</taxon>
    </lineage>
</organism>
<dbReference type="PANTHER" id="PTHR46696:SF6">
    <property type="entry name" value="P450, PUTATIVE (EUROFUNG)-RELATED"/>
    <property type="match status" value="1"/>
</dbReference>
<dbReference type="InterPro" id="IPR002397">
    <property type="entry name" value="Cyt_P450_B"/>
</dbReference>
<evidence type="ECO:0000256" key="2">
    <source>
        <dbReference type="RuleBase" id="RU000461"/>
    </source>
</evidence>
<dbReference type="InterPro" id="IPR036396">
    <property type="entry name" value="Cyt_P450_sf"/>
</dbReference>
<dbReference type="InterPro" id="IPR001128">
    <property type="entry name" value="Cyt_P450"/>
</dbReference>
<proteinExistence type="inferred from homology"/>
<keyword evidence="4" id="KW-1185">Reference proteome</keyword>
<dbReference type="RefSeq" id="WP_055470280.1">
    <property type="nucleotide sequence ID" value="NZ_JBIRWE010000001.1"/>
</dbReference>
<evidence type="ECO:0000313" key="4">
    <source>
        <dbReference type="Proteomes" id="UP001611548"/>
    </source>
</evidence>
<accession>A0ABW7UJ14</accession>
<dbReference type="Pfam" id="PF00067">
    <property type="entry name" value="p450"/>
    <property type="match status" value="1"/>
</dbReference>
<keyword evidence="2" id="KW-0408">Iron</keyword>
<dbReference type="Gene3D" id="1.10.630.10">
    <property type="entry name" value="Cytochrome P450"/>
    <property type="match status" value="1"/>
</dbReference>
<evidence type="ECO:0000256" key="1">
    <source>
        <dbReference type="ARBA" id="ARBA00010617"/>
    </source>
</evidence>
<keyword evidence="2" id="KW-0479">Metal-binding</keyword>
<comment type="similarity">
    <text evidence="1 2">Belongs to the cytochrome P450 family.</text>
</comment>
<keyword evidence="2" id="KW-0503">Monooxygenase</keyword>
<sequence length="405" mass="44116">MNCTPSPAEAATVFPTVRSDPYAPPRDYLSDGRPGIRRVSLRYGGTAWLVTDHPTARLVLADTRFSSDSTLPGYPSLPLAVKHRIPGHLLSMDPPEHTRLRRLVAAQFSAARVRESRPRFRASVRTLAEALAQSGTPDLVADFAVPLPSAGLAPMLGVPMEDRGFFETCATDLQRHDATAVTRRVAAGRMEHYLVDQLAARGRNPGNDLLTHLARGVDDGFSTEELAGLANVIIMASLETTTGLFALTMLSLLRDRRQRERAVADPATWAAPAVREALRYWTIVQHGVARVATRDTELAGCRIRREDAVIVHLPTANRDASVYTDPDTFDMTRTQGGHLAFGHGVHRCLGSSLAENLVEIAVVEILLGLPGLCLSAPPDAHQFLDDMLVYGLRSLPITWEGMSEA</sequence>
<dbReference type="SUPFAM" id="SSF48264">
    <property type="entry name" value="Cytochrome P450"/>
    <property type="match status" value="1"/>
</dbReference>
<dbReference type="Proteomes" id="UP001611548">
    <property type="component" value="Unassembled WGS sequence"/>
</dbReference>